<dbReference type="EMBL" id="KK365146">
    <property type="protein sequence ID" value="KCZ81255.1"/>
    <property type="molecule type" value="Genomic_DNA"/>
</dbReference>
<evidence type="ECO:0000313" key="15">
    <source>
        <dbReference type="Proteomes" id="UP000030655"/>
    </source>
</evidence>
<evidence type="ECO:0000313" key="14">
    <source>
        <dbReference type="EMBL" id="KCZ81255.1"/>
    </source>
</evidence>
<comment type="pathway">
    <text evidence="2 13">Nucleotide-sugar biosynthesis; GDP-alpha-D-mannose biosynthesis; alpha-D-mannose 1-phosphate from D-fructose 6-phosphate: step 2/2.</text>
</comment>
<sequence length="249" mass="28587">MENSKRKKILFLFDVDGTLTPSRLKIGKDMKDVLLHLKEKVYIGFVGGSDIAKQKEQVGEDILDLFDYGFPENGVSFYKGSKLVSQESILKFLGEENYTSFVNFTLKYLADLDIPKKRGTFLELRKSMINISPIGRNCTQEERMEFFHLDKEKGYRVNMVKALEKEFANSGLQFSIGGQISIDCFPKGWDKTYCLRHVKDFDKIVFFGDMIEKGGNDYEIYVHVKTKGVGVKGPEDTITKIKEELRNIE</sequence>
<feature type="binding site" evidence="11">
    <location>
        <position position="183"/>
    </location>
    <ligand>
        <name>alpha-D-mannose 1-phosphate</name>
        <dbReference type="ChEBI" id="CHEBI:58409"/>
    </ligand>
</feature>
<dbReference type="STRING" id="1288291.A0A059F234"/>
<dbReference type="PANTHER" id="PTHR10466">
    <property type="entry name" value="PHOSPHOMANNOMUTASE"/>
    <property type="match status" value="1"/>
</dbReference>
<dbReference type="EC" id="5.4.2.8" evidence="5 13"/>
<feature type="binding site" evidence="12">
    <location>
        <position position="209"/>
    </location>
    <ligand>
        <name>Mg(2+)</name>
        <dbReference type="ChEBI" id="CHEBI:18420"/>
        <label>1</label>
    </ligand>
</feature>
<comment type="similarity">
    <text evidence="3 13">Belongs to the eukaryotic PMM family.</text>
</comment>
<organism evidence="14 15">
    <name type="scientific">Anncaliia algerae PRA339</name>
    <dbReference type="NCBI Taxonomy" id="1288291"/>
    <lineage>
        <taxon>Eukaryota</taxon>
        <taxon>Fungi</taxon>
        <taxon>Fungi incertae sedis</taxon>
        <taxon>Microsporidia</taxon>
        <taxon>Tubulinosematoidea</taxon>
        <taxon>Tubulinosematidae</taxon>
        <taxon>Anncaliia</taxon>
    </lineage>
</organism>
<evidence type="ECO:0000256" key="4">
    <source>
        <dbReference type="ARBA" id="ARBA00011738"/>
    </source>
</evidence>
<evidence type="ECO:0000256" key="10">
    <source>
        <dbReference type="PIRSR" id="PIRSR605002-1"/>
    </source>
</evidence>
<dbReference type="PANTHER" id="PTHR10466:SF0">
    <property type="entry name" value="PHOSPHOMANNOMUTASE"/>
    <property type="match status" value="1"/>
</dbReference>
<dbReference type="Gene3D" id="3.30.1240.20">
    <property type="match status" value="1"/>
</dbReference>
<feature type="active site" description="Nucleophile" evidence="10">
    <location>
        <position position="14"/>
    </location>
</feature>
<protein>
    <recommendedName>
        <fullName evidence="5 13">Phosphomannomutase</fullName>
        <ecNumber evidence="5 13">5.4.2.8</ecNumber>
    </recommendedName>
</protein>
<evidence type="ECO:0000256" key="7">
    <source>
        <dbReference type="ARBA" id="ARBA00022723"/>
    </source>
</evidence>
<dbReference type="GO" id="GO:0042803">
    <property type="term" value="F:protein homodimerization activity"/>
    <property type="evidence" value="ECO:0007669"/>
    <property type="project" value="EnsemblFungi"/>
</dbReference>
<evidence type="ECO:0000256" key="12">
    <source>
        <dbReference type="PIRSR" id="PIRSR605002-3"/>
    </source>
</evidence>
<dbReference type="InterPro" id="IPR036412">
    <property type="entry name" value="HAD-like_sf"/>
</dbReference>
<comment type="cofactor">
    <cofactor evidence="12">
        <name>Mg(2+)</name>
        <dbReference type="ChEBI" id="CHEBI:18420"/>
    </cofactor>
</comment>
<dbReference type="Proteomes" id="UP000030655">
    <property type="component" value="Unassembled WGS sequence"/>
</dbReference>
<dbReference type="GO" id="GO:0180047">
    <property type="term" value="P:dolichol phosphate mannose biosynthetic process"/>
    <property type="evidence" value="ECO:0007669"/>
    <property type="project" value="EnsemblFungi"/>
</dbReference>
<dbReference type="SUPFAM" id="SSF56784">
    <property type="entry name" value="HAD-like"/>
    <property type="match status" value="1"/>
</dbReference>
<dbReference type="InterPro" id="IPR006379">
    <property type="entry name" value="HAD-SF_hydro_IIB"/>
</dbReference>
<evidence type="ECO:0000256" key="5">
    <source>
        <dbReference type="ARBA" id="ARBA00012730"/>
    </source>
</evidence>
<feature type="binding site" evidence="11">
    <location>
        <position position="181"/>
    </location>
    <ligand>
        <name>alpha-D-mannose 1-phosphate</name>
        <dbReference type="ChEBI" id="CHEBI:58409"/>
    </ligand>
</feature>
<feature type="binding site" evidence="11">
    <location>
        <position position="23"/>
    </location>
    <ligand>
        <name>alpha-D-mannose 1-phosphate</name>
        <dbReference type="ChEBI" id="CHEBI:58409"/>
    </ligand>
</feature>
<dbReference type="FunFam" id="3.30.1240.20:FF:000001">
    <property type="entry name" value="Phosphomannomutase"/>
    <property type="match status" value="1"/>
</dbReference>
<keyword evidence="7 12" id="KW-0479">Metal-binding</keyword>
<dbReference type="InterPro" id="IPR005002">
    <property type="entry name" value="PMM"/>
</dbReference>
<dbReference type="Gene3D" id="3.40.50.1000">
    <property type="entry name" value="HAD superfamily/HAD-like"/>
    <property type="match status" value="1"/>
</dbReference>
<dbReference type="GO" id="GO:0006487">
    <property type="term" value="P:protein N-linked glycosylation"/>
    <property type="evidence" value="ECO:0007669"/>
    <property type="project" value="TreeGrafter"/>
</dbReference>
<feature type="binding site" evidence="11">
    <location>
        <position position="125"/>
    </location>
    <ligand>
        <name>alpha-D-mannose 1-phosphate</name>
        <dbReference type="ChEBI" id="CHEBI:58409"/>
    </ligand>
</feature>
<dbReference type="InterPro" id="IPR023214">
    <property type="entry name" value="HAD_sf"/>
</dbReference>
<dbReference type="SFLD" id="SFLDG01143">
    <property type="entry name" value="C2.B.3:_Phosphomannomutase_Lik"/>
    <property type="match status" value="1"/>
</dbReference>
<dbReference type="Pfam" id="PF03332">
    <property type="entry name" value="PMM"/>
    <property type="match status" value="1"/>
</dbReference>
<feature type="binding site" evidence="11">
    <location>
        <position position="143"/>
    </location>
    <ligand>
        <name>alpha-D-mannose 1-phosphate</name>
        <dbReference type="ChEBI" id="CHEBI:58409"/>
    </ligand>
</feature>
<comment type="catalytic activity">
    <reaction evidence="13">
        <text>alpha-D-mannose 1-phosphate = D-mannose 6-phosphate</text>
        <dbReference type="Rhea" id="RHEA:11140"/>
        <dbReference type="ChEBI" id="CHEBI:58409"/>
        <dbReference type="ChEBI" id="CHEBI:58735"/>
        <dbReference type="EC" id="5.4.2.8"/>
    </reaction>
</comment>
<feature type="binding site" evidence="12">
    <location>
        <position position="221"/>
    </location>
    <ligand>
        <name>Mg(2+)</name>
        <dbReference type="ChEBI" id="CHEBI:18420"/>
        <label>1</label>
    </ligand>
</feature>
<dbReference type="NCBIfam" id="TIGR01484">
    <property type="entry name" value="HAD-SF-IIB"/>
    <property type="match status" value="1"/>
</dbReference>
<dbReference type="SFLD" id="SFLDS00003">
    <property type="entry name" value="Haloacid_Dehalogenase"/>
    <property type="match status" value="1"/>
</dbReference>
<evidence type="ECO:0000256" key="6">
    <source>
        <dbReference type="ARBA" id="ARBA00022490"/>
    </source>
</evidence>
<evidence type="ECO:0000256" key="1">
    <source>
        <dbReference type="ARBA" id="ARBA00004496"/>
    </source>
</evidence>
<dbReference type="GO" id="GO:0006013">
    <property type="term" value="P:mannose metabolic process"/>
    <property type="evidence" value="ECO:0007669"/>
    <property type="project" value="TreeGrafter"/>
</dbReference>
<dbReference type="GO" id="GO:0004615">
    <property type="term" value="F:phosphomannomutase activity"/>
    <property type="evidence" value="ECO:0007669"/>
    <property type="project" value="UniProtKB-EC"/>
</dbReference>
<keyword evidence="9 13" id="KW-0413">Isomerase</keyword>
<dbReference type="AlphaFoldDB" id="A0A059F234"/>
<dbReference type="HOGENOM" id="CLU_065642_0_1_1"/>
<comment type="subunit">
    <text evidence="4 13">Homodimer.</text>
</comment>
<evidence type="ECO:0000256" key="9">
    <source>
        <dbReference type="ARBA" id="ARBA00023235"/>
    </source>
</evidence>
<keyword evidence="8 12" id="KW-0460">Magnesium</keyword>
<feature type="binding site" evidence="11">
    <location>
        <position position="136"/>
    </location>
    <ligand>
        <name>alpha-D-mannose 1-phosphate</name>
        <dbReference type="ChEBI" id="CHEBI:58409"/>
    </ligand>
</feature>
<name>A0A059F234_9MICR</name>
<dbReference type="UniPathway" id="UPA00126">
    <property type="reaction ID" value="UER00424"/>
</dbReference>
<evidence type="ECO:0000256" key="11">
    <source>
        <dbReference type="PIRSR" id="PIRSR605002-2"/>
    </source>
</evidence>
<evidence type="ECO:0000256" key="3">
    <source>
        <dbReference type="ARBA" id="ARBA00009736"/>
    </source>
</evidence>
<reference evidence="15" key="1">
    <citation type="submission" date="2013-02" db="EMBL/GenBank/DDBJ databases">
        <authorList>
            <consortium name="The Broad Institute Genome Sequencing Platform"/>
            <person name="Cuomo C."/>
            <person name="Becnel J."/>
            <person name="Sanscrainte N."/>
            <person name="Walker B."/>
            <person name="Young S.K."/>
            <person name="Zeng Q."/>
            <person name="Gargeya S."/>
            <person name="Fitzgerald M."/>
            <person name="Haas B."/>
            <person name="Abouelleil A."/>
            <person name="Alvarado L."/>
            <person name="Arachchi H.M."/>
            <person name="Berlin A.M."/>
            <person name="Chapman S.B."/>
            <person name="Dewar J."/>
            <person name="Goldberg J."/>
            <person name="Griggs A."/>
            <person name="Gujja S."/>
            <person name="Hansen M."/>
            <person name="Howarth C."/>
            <person name="Imamovic A."/>
            <person name="Larimer J."/>
            <person name="McCowan C."/>
            <person name="Murphy C."/>
            <person name="Neiman D."/>
            <person name="Pearson M."/>
            <person name="Priest M."/>
            <person name="Roberts A."/>
            <person name="Saif S."/>
            <person name="Shea T."/>
            <person name="Sisk P."/>
            <person name="Sykes S."/>
            <person name="Wortman J."/>
            <person name="Nusbaum C."/>
            <person name="Birren B."/>
        </authorList>
    </citation>
    <scope>NUCLEOTIDE SEQUENCE [LARGE SCALE GENOMIC DNA]</scope>
    <source>
        <strain evidence="15">PRA339</strain>
    </source>
</reference>
<dbReference type="GO" id="GO:0005829">
    <property type="term" value="C:cytosol"/>
    <property type="evidence" value="ECO:0007669"/>
    <property type="project" value="EnsemblFungi"/>
</dbReference>
<comment type="subcellular location">
    <subcellularLocation>
        <location evidence="1 13">Cytoplasm</location>
    </subcellularLocation>
</comment>
<comment type="function">
    <text evidence="13">Involved in the synthesis of the GDP-mannose and dolichol-phosphate-mannose required for a number of critical mannosyl transfer reactions.</text>
</comment>
<evidence type="ECO:0000256" key="13">
    <source>
        <dbReference type="RuleBase" id="RU361118"/>
    </source>
</evidence>
<dbReference type="CDD" id="cd02585">
    <property type="entry name" value="HAD_PMM"/>
    <property type="match status" value="1"/>
</dbReference>
<dbReference type="InterPro" id="IPR043169">
    <property type="entry name" value="PMM_cap"/>
</dbReference>
<proteinExistence type="inferred from homology"/>
<dbReference type="GO" id="GO:0046872">
    <property type="term" value="F:metal ion binding"/>
    <property type="evidence" value="ECO:0007669"/>
    <property type="project" value="UniProtKB-KW"/>
</dbReference>
<feature type="binding site" evidence="12">
    <location>
        <position position="14"/>
    </location>
    <ligand>
        <name>Mg(2+)</name>
        <dbReference type="ChEBI" id="CHEBI:18420"/>
        <label>1</label>
    </ligand>
</feature>
<evidence type="ECO:0000256" key="8">
    <source>
        <dbReference type="ARBA" id="ARBA00022842"/>
    </source>
</evidence>
<dbReference type="GO" id="GO:0009298">
    <property type="term" value="P:GDP-mannose biosynthetic process"/>
    <property type="evidence" value="ECO:0007669"/>
    <property type="project" value="UniProtKB-UniPathway"/>
</dbReference>
<dbReference type="OrthoDB" id="10264771at2759"/>
<dbReference type="SFLD" id="SFLDF00445">
    <property type="entry name" value="alpha-phosphomannomutase"/>
    <property type="match status" value="1"/>
</dbReference>
<evidence type="ECO:0000256" key="2">
    <source>
        <dbReference type="ARBA" id="ARBA00004699"/>
    </source>
</evidence>
<feature type="binding site" evidence="12">
    <location>
        <position position="16"/>
    </location>
    <ligand>
        <name>Mg(2+)</name>
        <dbReference type="ChEBI" id="CHEBI:18420"/>
        <label>1</label>
    </ligand>
</feature>
<accession>A0A059F234</accession>
<feature type="binding site" evidence="12">
    <location>
        <position position="226"/>
    </location>
    <ligand>
        <name>Mg(2+)</name>
        <dbReference type="ChEBI" id="CHEBI:18420"/>
        <label>1</label>
    </ligand>
</feature>
<reference evidence="14 15" key="2">
    <citation type="submission" date="2014-03" db="EMBL/GenBank/DDBJ databases">
        <title>The Genome Sequence of Anncaliia algerae insect isolate PRA339.</title>
        <authorList>
            <consortium name="The Broad Institute Genome Sequencing Platform"/>
            <consortium name="The Broad Institute Genome Sequencing Center for Infectious Disease"/>
            <person name="Cuomo C."/>
            <person name="Becnel J."/>
            <person name="Sanscrainte N."/>
            <person name="Walker B."/>
            <person name="Young S.K."/>
            <person name="Zeng Q."/>
            <person name="Gargeya S."/>
            <person name="Fitzgerald M."/>
            <person name="Haas B."/>
            <person name="Abouelleil A."/>
            <person name="Alvarado L."/>
            <person name="Arachchi H.M."/>
            <person name="Berlin A.M."/>
            <person name="Chapman S.B."/>
            <person name="Dewar J."/>
            <person name="Goldberg J."/>
            <person name="Griggs A."/>
            <person name="Gujja S."/>
            <person name="Hansen M."/>
            <person name="Howarth C."/>
            <person name="Imamovic A."/>
            <person name="Larimer J."/>
            <person name="McCowan C."/>
            <person name="Murphy C."/>
            <person name="Neiman D."/>
            <person name="Pearson M."/>
            <person name="Priest M."/>
            <person name="Roberts A."/>
            <person name="Saif S."/>
            <person name="Shea T."/>
            <person name="Sisk P."/>
            <person name="Sykes S."/>
            <person name="Wortman J."/>
            <person name="Nusbaum C."/>
            <person name="Birren B."/>
        </authorList>
    </citation>
    <scope>NUCLEOTIDE SEQUENCE [LARGE SCALE GENOMIC DNA]</scope>
    <source>
        <strain evidence="14 15">PRA339</strain>
    </source>
</reference>
<keyword evidence="15" id="KW-1185">Reference proteome</keyword>
<dbReference type="GO" id="GO:0016020">
    <property type="term" value="C:membrane"/>
    <property type="evidence" value="ECO:0007669"/>
    <property type="project" value="GOC"/>
</dbReference>
<gene>
    <name evidence="14" type="ORF">H312_01333</name>
</gene>
<keyword evidence="6 13" id="KW-0963">Cytoplasm</keyword>
<dbReference type="SFLD" id="SFLDG01140">
    <property type="entry name" value="C2.B:_Phosphomannomutase_and_P"/>
    <property type="match status" value="1"/>
</dbReference>
<feature type="active site" description="Proton donor/acceptor" evidence="10">
    <location>
        <position position="16"/>
    </location>
</feature>
<dbReference type="VEuPathDB" id="MicrosporidiaDB:H312_01333"/>